<dbReference type="RefSeq" id="WP_390262583.1">
    <property type="nucleotide sequence ID" value="NZ_JBHUGH010000010.1"/>
</dbReference>
<proteinExistence type="inferred from homology"/>
<dbReference type="EMBL" id="JBHUGH010000010">
    <property type="protein sequence ID" value="MFD1913164.1"/>
    <property type="molecule type" value="Genomic_DNA"/>
</dbReference>
<accession>A0ABW4S6Y4</accession>
<dbReference type="CDD" id="cd02440">
    <property type="entry name" value="AdoMet_MTases"/>
    <property type="match status" value="1"/>
</dbReference>
<dbReference type="PANTHER" id="PTHR11579">
    <property type="entry name" value="PROTEIN-L-ISOASPARTATE O-METHYLTRANSFERASE"/>
    <property type="match status" value="1"/>
</dbReference>
<comment type="caution">
    <text evidence="4">The sequence shown here is derived from an EMBL/GenBank/DDBJ whole genome shotgun (WGS) entry which is preliminary data.</text>
</comment>
<sequence length="217" mass="23655">MSDFAARRRHMVDNQIRTADVTKFPIINAVLAVPREFYVPTERREAAYMGENLPLGRDRVLLEPRTFAKMLDILNIQPNELVLDLGAGLGYSTAVLARLAETVVAVESDEDLSREAQSNLADQGIYNTVVVTAPLAHGAPEHGPYDAMIVEGAAEAFPQGLADQVKEGGRVACIFMEGALGVVRLGYKIDGQIAWRFSFNASAPVLPGFHKAQEFSL</sequence>
<keyword evidence="5" id="KW-1185">Reference proteome</keyword>
<dbReference type="Proteomes" id="UP001597353">
    <property type="component" value="Unassembled WGS sequence"/>
</dbReference>
<dbReference type="PANTHER" id="PTHR11579:SF18">
    <property type="entry name" value="PROTEIN-L-ISOASPARTATE O-METHYLTRANSFERASE"/>
    <property type="match status" value="1"/>
</dbReference>
<dbReference type="InterPro" id="IPR000682">
    <property type="entry name" value="PCMT"/>
</dbReference>
<evidence type="ECO:0000313" key="5">
    <source>
        <dbReference type="Proteomes" id="UP001597353"/>
    </source>
</evidence>
<reference evidence="5" key="1">
    <citation type="journal article" date="2019" name="Int. J. Syst. Evol. Microbiol.">
        <title>The Global Catalogue of Microorganisms (GCM) 10K type strain sequencing project: providing services to taxonomists for standard genome sequencing and annotation.</title>
        <authorList>
            <consortium name="The Broad Institute Genomics Platform"/>
            <consortium name="The Broad Institute Genome Sequencing Center for Infectious Disease"/>
            <person name="Wu L."/>
            <person name="Ma J."/>
        </authorList>
    </citation>
    <scope>NUCLEOTIDE SEQUENCE [LARGE SCALE GENOMIC DNA]</scope>
    <source>
        <strain evidence="5">CGMCC 4.7242</strain>
    </source>
</reference>
<evidence type="ECO:0000256" key="3">
    <source>
        <dbReference type="ARBA" id="ARBA00030757"/>
    </source>
</evidence>
<gene>
    <name evidence="4" type="ORF">ACFSGJ_13175</name>
</gene>
<dbReference type="InterPro" id="IPR029063">
    <property type="entry name" value="SAM-dependent_MTases_sf"/>
</dbReference>
<comment type="similarity">
    <text evidence="1">Belongs to the methyltransferase superfamily. L-isoaspartyl/D-aspartyl protein methyltransferase family.</text>
</comment>
<dbReference type="Pfam" id="PF01135">
    <property type="entry name" value="PCMT"/>
    <property type="match status" value="1"/>
</dbReference>
<evidence type="ECO:0000313" key="4">
    <source>
        <dbReference type="EMBL" id="MFD1913164.1"/>
    </source>
</evidence>
<name>A0ABW4S6Y4_9RHOB</name>
<protein>
    <recommendedName>
        <fullName evidence="2">Protein-L-isoaspartate O-methyltransferase</fullName>
    </recommendedName>
    <alternativeName>
        <fullName evidence="3">Protein L-isoaspartyl methyltransferase</fullName>
    </alternativeName>
</protein>
<evidence type="ECO:0000256" key="1">
    <source>
        <dbReference type="ARBA" id="ARBA00005369"/>
    </source>
</evidence>
<organism evidence="4 5">
    <name type="scientific">Halodurantibacterium flavum</name>
    <dbReference type="NCBI Taxonomy" id="1382802"/>
    <lineage>
        <taxon>Bacteria</taxon>
        <taxon>Pseudomonadati</taxon>
        <taxon>Pseudomonadota</taxon>
        <taxon>Alphaproteobacteria</taxon>
        <taxon>Rhodobacterales</taxon>
        <taxon>Paracoccaceae</taxon>
        <taxon>Halodurantibacterium</taxon>
    </lineage>
</organism>
<dbReference type="Gene3D" id="3.40.50.150">
    <property type="entry name" value="Vaccinia Virus protein VP39"/>
    <property type="match status" value="1"/>
</dbReference>
<dbReference type="SUPFAM" id="SSF53335">
    <property type="entry name" value="S-adenosyl-L-methionine-dependent methyltransferases"/>
    <property type="match status" value="1"/>
</dbReference>
<evidence type="ECO:0000256" key="2">
    <source>
        <dbReference type="ARBA" id="ARBA00013346"/>
    </source>
</evidence>